<evidence type="ECO:0000256" key="2">
    <source>
        <dbReference type="ARBA" id="ARBA00022723"/>
    </source>
</evidence>
<comment type="subcellular location">
    <subcellularLocation>
        <location evidence="1">Cell envelope</location>
    </subcellularLocation>
</comment>
<evidence type="ECO:0000313" key="5">
    <source>
        <dbReference type="Proteomes" id="UP000198642"/>
    </source>
</evidence>
<proteinExistence type="predicted"/>
<dbReference type="EMBL" id="FOJW01000002">
    <property type="protein sequence ID" value="SFA81962.1"/>
    <property type="molecule type" value="Genomic_DNA"/>
</dbReference>
<dbReference type="PANTHER" id="PTHR42838:SF2">
    <property type="entry name" value="NITROUS-OXIDE REDUCTASE"/>
    <property type="match status" value="1"/>
</dbReference>
<keyword evidence="3" id="KW-0186">Copper</keyword>
<dbReference type="InterPro" id="IPR051403">
    <property type="entry name" value="NosZ/Cyto_c_oxidase_sub2"/>
</dbReference>
<dbReference type="RefSeq" id="WP_244535654.1">
    <property type="nucleotide sequence ID" value="NZ_FOJW01000002.1"/>
</dbReference>
<protein>
    <submittedName>
        <fullName evidence="4">Cytochrome C oxidase subunit II, periplasmic domain</fullName>
    </submittedName>
</protein>
<sequence length="103" mass="11529">MQKVNDIEPFDEPGFYETGENKYEVIMTLEGFMFTPSEMEILAGSEVTPIMTSKDVTHWFQIAGTSVNAMVMPGYIQTITQTFSEPGEYLVEGDFISDEISAP</sequence>
<evidence type="ECO:0000256" key="1">
    <source>
        <dbReference type="ARBA" id="ARBA00004196"/>
    </source>
</evidence>
<dbReference type="STRING" id="237679.SAMN04488072_102101"/>
<dbReference type="GO" id="GO:0030313">
    <property type="term" value="C:cell envelope"/>
    <property type="evidence" value="ECO:0007669"/>
    <property type="project" value="UniProtKB-SubCell"/>
</dbReference>
<dbReference type="PANTHER" id="PTHR42838">
    <property type="entry name" value="CYTOCHROME C OXIDASE SUBUNIT II"/>
    <property type="match status" value="1"/>
</dbReference>
<dbReference type="AlphaFoldDB" id="A0A1I0W005"/>
<name>A0A1I0W005_9BACI</name>
<evidence type="ECO:0000256" key="3">
    <source>
        <dbReference type="ARBA" id="ARBA00023008"/>
    </source>
</evidence>
<dbReference type="Proteomes" id="UP000198642">
    <property type="component" value="Unassembled WGS sequence"/>
</dbReference>
<dbReference type="SUPFAM" id="SSF49503">
    <property type="entry name" value="Cupredoxins"/>
    <property type="match status" value="1"/>
</dbReference>
<keyword evidence="2" id="KW-0479">Metal-binding</keyword>
<accession>A0A1I0W005</accession>
<dbReference type="GO" id="GO:0046872">
    <property type="term" value="F:metal ion binding"/>
    <property type="evidence" value="ECO:0007669"/>
    <property type="project" value="UniProtKB-KW"/>
</dbReference>
<keyword evidence="5" id="KW-1185">Reference proteome</keyword>
<dbReference type="InterPro" id="IPR008972">
    <property type="entry name" value="Cupredoxin"/>
</dbReference>
<evidence type="ECO:0000313" key="4">
    <source>
        <dbReference type="EMBL" id="SFA81962.1"/>
    </source>
</evidence>
<reference evidence="4 5" key="1">
    <citation type="submission" date="2016-10" db="EMBL/GenBank/DDBJ databases">
        <authorList>
            <person name="de Groot N.N."/>
        </authorList>
    </citation>
    <scope>NUCLEOTIDE SEQUENCE [LARGE SCALE GENOMIC DNA]</scope>
    <source>
        <strain evidence="4 5">CGMCC 1.3702</strain>
    </source>
</reference>
<gene>
    <name evidence="4" type="ORF">SAMN04488072_102101</name>
</gene>
<organism evidence="4 5">
    <name type="scientific">Lentibacillus halodurans</name>
    <dbReference type="NCBI Taxonomy" id="237679"/>
    <lineage>
        <taxon>Bacteria</taxon>
        <taxon>Bacillati</taxon>
        <taxon>Bacillota</taxon>
        <taxon>Bacilli</taxon>
        <taxon>Bacillales</taxon>
        <taxon>Bacillaceae</taxon>
        <taxon>Lentibacillus</taxon>
    </lineage>
</organism>
<dbReference type="Gene3D" id="2.60.40.420">
    <property type="entry name" value="Cupredoxins - blue copper proteins"/>
    <property type="match status" value="1"/>
</dbReference>